<evidence type="ECO:0000313" key="1">
    <source>
        <dbReference type="EMBL" id="MBO1883810.1"/>
    </source>
</evidence>
<keyword evidence="2" id="KW-1185">Reference proteome</keyword>
<organism evidence="1 2">
    <name type="scientific">Capnocytophaga bilenii</name>
    <dbReference type="NCBI Taxonomy" id="2819369"/>
    <lineage>
        <taxon>Bacteria</taxon>
        <taxon>Pseudomonadati</taxon>
        <taxon>Bacteroidota</taxon>
        <taxon>Flavobacteriia</taxon>
        <taxon>Flavobacteriales</taxon>
        <taxon>Flavobacteriaceae</taxon>
        <taxon>Capnocytophaga</taxon>
    </lineage>
</organism>
<evidence type="ECO:0000313" key="2">
    <source>
        <dbReference type="Proteomes" id="UP000681610"/>
    </source>
</evidence>
<proteinExistence type="predicted"/>
<dbReference type="RefSeq" id="WP_208058408.1">
    <property type="nucleotide sequence ID" value="NZ_JAGDYP010000003.1"/>
</dbReference>
<dbReference type="Proteomes" id="UP000681610">
    <property type="component" value="Unassembled WGS sequence"/>
</dbReference>
<protein>
    <submittedName>
        <fullName evidence="1">Antitoxin</fullName>
    </submittedName>
</protein>
<dbReference type="EMBL" id="JAGDYP010000003">
    <property type="protein sequence ID" value="MBO1883810.1"/>
    <property type="molecule type" value="Genomic_DNA"/>
</dbReference>
<sequence>METLIVETQKITKGALKAIKEGLEDEKRGAFVPHDRVMKSAKELIAQWEKQKSGMNIN</sequence>
<name>A0ABS3PX11_9FLAO</name>
<comment type="caution">
    <text evidence="1">The sequence shown here is derived from an EMBL/GenBank/DDBJ whole genome shotgun (WGS) entry which is preliminary data.</text>
</comment>
<reference evidence="1 2" key="1">
    <citation type="submission" date="2021-03" db="EMBL/GenBank/DDBJ databases">
        <title>Isolation and description of Capnocytophaga bilenii sp. nov., a novel Capnocytophaga species, isolated from a gingivitis subject.</title>
        <authorList>
            <person name="Antezack A."/>
            <person name="Monnet-Corti V."/>
            <person name="La Scola B."/>
        </authorList>
    </citation>
    <scope>NUCLEOTIDE SEQUENCE [LARGE SCALE GENOMIC DNA]</scope>
    <source>
        <strain evidence="1 2">Marseille-Q4570</strain>
    </source>
</reference>
<gene>
    <name evidence="1" type="ORF">J4N46_05135</name>
</gene>
<accession>A0ABS3PX11</accession>